<keyword evidence="2" id="KW-1185">Reference proteome</keyword>
<sequence>MWVCSTCICYERYEHKVCIVRSGFHGDAVYMHMLRTAGGQQSITNGERRFPAEPCGGGVYVYVTNRKCLLFVLVPSGAMWMGCTCICYEQLGANKVSRMTRGGSKWSHVEVVYMLRTESVYCSLWFPVEPCGCGVHAYVTNNWGPPKYCEYQEAVPSGAMWMCSTCICYEQRVCIVRSGSQRSHVEVVYMYMLRIEYVYCSLWFPAEPCGAMWRW</sequence>
<reference evidence="1" key="2">
    <citation type="submission" date="2020-11" db="EMBL/GenBank/DDBJ databases">
        <authorList>
            <person name="McCartney M.A."/>
            <person name="Auch B."/>
            <person name="Kono T."/>
            <person name="Mallez S."/>
            <person name="Becker A."/>
            <person name="Gohl D.M."/>
            <person name="Silverstein K.A.T."/>
            <person name="Koren S."/>
            <person name="Bechman K.B."/>
            <person name="Herman A."/>
            <person name="Abrahante J.E."/>
            <person name="Garbe J."/>
        </authorList>
    </citation>
    <scope>NUCLEOTIDE SEQUENCE</scope>
    <source>
        <strain evidence="1">Duluth1</strain>
        <tissue evidence="1">Whole animal</tissue>
    </source>
</reference>
<accession>A0A9D4NM14</accession>
<evidence type="ECO:0000313" key="1">
    <source>
        <dbReference type="EMBL" id="KAH3897246.1"/>
    </source>
</evidence>
<dbReference type="EMBL" id="JAIWYP010000001">
    <property type="protein sequence ID" value="KAH3897246.1"/>
    <property type="molecule type" value="Genomic_DNA"/>
</dbReference>
<dbReference type="AlphaFoldDB" id="A0A9D4NM14"/>
<comment type="caution">
    <text evidence="1">The sequence shown here is derived from an EMBL/GenBank/DDBJ whole genome shotgun (WGS) entry which is preliminary data.</text>
</comment>
<evidence type="ECO:0000313" key="2">
    <source>
        <dbReference type="Proteomes" id="UP000828390"/>
    </source>
</evidence>
<organism evidence="1 2">
    <name type="scientific">Dreissena polymorpha</name>
    <name type="common">Zebra mussel</name>
    <name type="synonym">Mytilus polymorpha</name>
    <dbReference type="NCBI Taxonomy" id="45954"/>
    <lineage>
        <taxon>Eukaryota</taxon>
        <taxon>Metazoa</taxon>
        <taxon>Spiralia</taxon>
        <taxon>Lophotrochozoa</taxon>
        <taxon>Mollusca</taxon>
        <taxon>Bivalvia</taxon>
        <taxon>Autobranchia</taxon>
        <taxon>Heteroconchia</taxon>
        <taxon>Euheterodonta</taxon>
        <taxon>Imparidentia</taxon>
        <taxon>Neoheterodontei</taxon>
        <taxon>Myida</taxon>
        <taxon>Dreissenoidea</taxon>
        <taxon>Dreissenidae</taxon>
        <taxon>Dreissena</taxon>
    </lineage>
</organism>
<protein>
    <submittedName>
        <fullName evidence="1">Uncharacterized protein</fullName>
    </submittedName>
</protein>
<dbReference type="Proteomes" id="UP000828390">
    <property type="component" value="Unassembled WGS sequence"/>
</dbReference>
<name>A0A9D4NM14_DREPO</name>
<proteinExistence type="predicted"/>
<reference evidence="1" key="1">
    <citation type="journal article" date="2019" name="bioRxiv">
        <title>The Genome of the Zebra Mussel, Dreissena polymorpha: A Resource for Invasive Species Research.</title>
        <authorList>
            <person name="McCartney M.A."/>
            <person name="Auch B."/>
            <person name="Kono T."/>
            <person name="Mallez S."/>
            <person name="Zhang Y."/>
            <person name="Obille A."/>
            <person name="Becker A."/>
            <person name="Abrahante J.E."/>
            <person name="Garbe J."/>
            <person name="Badalamenti J.P."/>
            <person name="Herman A."/>
            <person name="Mangelson H."/>
            <person name="Liachko I."/>
            <person name="Sullivan S."/>
            <person name="Sone E.D."/>
            <person name="Koren S."/>
            <person name="Silverstein K.A.T."/>
            <person name="Beckman K.B."/>
            <person name="Gohl D.M."/>
        </authorList>
    </citation>
    <scope>NUCLEOTIDE SEQUENCE</scope>
    <source>
        <strain evidence="1">Duluth1</strain>
        <tissue evidence="1">Whole animal</tissue>
    </source>
</reference>
<gene>
    <name evidence="1" type="ORF">DPMN_021432</name>
</gene>